<protein>
    <submittedName>
        <fullName evidence="2">Low temperature requirement protein A</fullName>
    </submittedName>
</protein>
<feature type="transmembrane region" description="Helical" evidence="1">
    <location>
        <begin position="12"/>
        <end position="32"/>
    </location>
</feature>
<feature type="transmembrane region" description="Helical" evidence="1">
    <location>
        <begin position="356"/>
        <end position="376"/>
    </location>
</feature>
<organism evidence="2 3">
    <name type="scientific">Prauserella cavernicola</name>
    <dbReference type="NCBI Taxonomy" id="2800127"/>
    <lineage>
        <taxon>Bacteria</taxon>
        <taxon>Bacillati</taxon>
        <taxon>Actinomycetota</taxon>
        <taxon>Actinomycetes</taxon>
        <taxon>Pseudonocardiales</taxon>
        <taxon>Pseudonocardiaceae</taxon>
        <taxon>Prauserella</taxon>
    </lineage>
</organism>
<accession>A0A934V4I8</accession>
<reference evidence="2" key="1">
    <citation type="submission" date="2020-12" db="EMBL/GenBank/DDBJ databases">
        <title>Prauserella sp. ASG 168, a novel actinomycete isolated from cave rock.</title>
        <authorList>
            <person name="Suriyachadkun C."/>
        </authorList>
    </citation>
    <scope>NUCLEOTIDE SEQUENCE</scope>
    <source>
        <strain evidence="2">ASG 168</strain>
    </source>
</reference>
<gene>
    <name evidence="2" type="ORF">JHE00_04755</name>
</gene>
<keyword evidence="1" id="KW-1133">Transmembrane helix</keyword>
<evidence type="ECO:0000313" key="3">
    <source>
        <dbReference type="Proteomes" id="UP000635245"/>
    </source>
</evidence>
<evidence type="ECO:0000313" key="2">
    <source>
        <dbReference type="EMBL" id="MBK1783628.1"/>
    </source>
</evidence>
<dbReference type="Proteomes" id="UP000635245">
    <property type="component" value="Unassembled WGS sequence"/>
</dbReference>
<feature type="transmembrane region" description="Helical" evidence="1">
    <location>
        <begin position="278"/>
        <end position="296"/>
    </location>
</feature>
<keyword evidence="1" id="KW-0472">Membrane</keyword>
<comment type="caution">
    <text evidence="2">The sequence shown here is derived from an EMBL/GenBank/DDBJ whole genome shotgun (WGS) entry which is preliminary data.</text>
</comment>
<proteinExistence type="predicted"/>
<keyword evidence="3" id="KW-1185">Reference proteome</keyword>
<keyword evidence="1" id="KW-0812">Transmembrane</keyword>
<feature type="transmembrane region" description="Helical" evidence="1">
    <location>
        <begin position="308"/>
        <end position="326"/>
    </location>
</feature>
<evidence type="ECO:0000256" key="1">
    <source>
        <dbReference type="SAM" id="Phobius"/>
    </source>
</evidence>
<dbReference type="Pfam" id="PF06772">
    <property type="entry name" value="LtrA"/>
    <property type="match status" value="1"/>
</dbReference>
<feature type="transmembrane region" description="Helical" evidence="1">
    <location>
        <begin position="76"/>
        <end position="95"/>
    </location>
</feature>
<dbReference type="AlphaFoldDB" id="A0A934V4I8"/>
<feature type="transmembrane region" description="Helical" evidence="1">
    <location>
        <begin position="151"/>
        <end position="170"/>
    </location>
</feature>
<feature type="transmembrane region" description="Helical" evidence="1">
    <location>
        <begin position="124"/>
        <end position="145"/>
    </location>
</feature>
<dbReference type="PANTHER" id="PTHR36840:SF1">
    <property type="entry name" value="BLL5714 PROTEIN"/>
    <property type="match status" value="1"/>
</dbReference>
<feature type="transmembrane region" description="Helical" evidence="1">
    <location>
        <begin position="241"/>
        <end position="257"/>
    </location>
</feature>
<dbReference type="InterPro" id="IPR010640">
    <property type="entry name" value="Low_temperature_requirement_A"/>
</dbReference>
<name>A0A934V4I8_9PSEU</name>
<sequence>MSETRAPAERGASWLELFFDLVVVAAIVQLAHLLHGHAVHGEDVLRFALLYFAIWQTWAAFTLYSNVAAESTRRRTMFVGMGGIAVMAAAVPGAFSEHAEVFAVAYVVTRIVSSNVWQHRGQLLAAWPLAHFGGGLVPWIVSLWTDGPTKYVLWAIGLGIDLVATVLLGPERFERGLSHRARRQERRERRHGRRAMPRLKVAEVEQPHLVERMGLFVIIVLGEGVLQMVRTAEEADWDLELAVAGFAGFLLLIALWWQTFQYGFGRASDTRRINLTMVVHFVMTATITMIAAGLGGTVGAPGRPLDPGLLWVLCGAVAVYAGASTLLSVRPRYWAAGALVVAAALVLGALGGELRAWAVAVAVTVVMLAQVGLLAMTRLRTD</sequence>
<dbReference type="PANTHER" id="PTHR36840">
    <property type="entry name" value="BLL5714 PROTEIN"/>
    <property type="match status" value="1"/>
</dbReference>
<dbReference type="EMBL" id="JAENJH010000001">
    <property type="protein sequence ID" value="MBK1783628.1"/>
    <property type="molecule type" value="Genomic_DNA"/>
</dbReference>
<dbReference type="RefSeq" id="WP_200315087.1">
    <property type="nucleotide sequence ID" value="NZ_JAENJH010000001.1"/>
</dbReference>
<feature type="transmembrane region" description="Helical" evidence="1">
    <location>
        <begin position="44"/>
        <end position="64"/>
    </location>
</feature>
<feature type="transmembrane region" description="Helical" evidence="1">
    <location>
        <begin position="333"/>
        <end position="350"/>
    </location>
</feature>